<evidence type="ECO:0000256" key="1">
    <source>
        <dbReference type="ARBA" id="ARBA00006700"/>
    </source>
</evidence>
<name>A0A097KN59_9CHLO</name>
<comment type="similarity">
    <text evidence="1 5">Belongs to the universal ribosomal protein uL23 family.</text>
</comment>
<comment type="subcellular location">
    <subcellularLocation>
        <location evidence="5">Plastid</location>
        <location evidence="5">Chloroplast</location>
    </subcellularLocation>
</comment>
<accession>A0A097KN59</accession>
<evidence type="ECO:0000256" key="2">
    <source>
        <dbReference type="ARBA" id="ARBA00022980"/>
    </source>
</evidence>
<evidence type="ECO:0000256" key="3">
    <source>
        <dbReference type="ARBA" id="ARBA00023274"/>
    </source>
</evidence>
<keyword evidence="5" id="KW-0699">rRNA-binding</keyword>
<geneLocation type="chloroplast" evidence="6"/>
<dbReference type="InterPro" id="IPR012678">
    <property type="entry name" value="Ribosomal_uL23/eL15/eS24_sf"/>
</dbReference>
<dbReference type="GO" id="GO:0019843">
    <property type="term" value="F:rRNA binding"/>
    <property type="evidence" value="ECO:0007669"/>
    <property type="project" value="UniProtKB-UniRule"/>
</dbReference>
<reference evidence="6" key="1">
    <citation type="journal article" date="2014" name="BMC Evol. Biol.">
        <title>Chloroplast phylogenomic analysis resolves deep-level relationships within the green algal class Trebouxiophyceae.</title>
        <authorList>
            <person name="Lemieux C."/>
            <person name="Otis C."/>
            <person name="Turmel M."/>
        </authorList>
    </citation>
    <scope>NUCLEOTIDE SEQUENCE</scope>
</reference>
<evidence type="ECO:0000256" key="4">
    <source>
        <dbReference type="ARBA" id="ARBA00035287"/>
    </source>
</evidence>
<dbReference type="Pfam" id="PF00276">
    <property type="entry name" value="Ribosomal_L23"/>
    <property type="match status" value="1"/>
</dbReference>
<dbReference type="AlphaFoldDB" id="A0A097KN59"/>
<dbReference type="PANTHER" id="PTHR11620">
    <property type="entry name" value="60S RIBOSOMAL PROTEIN L23A"/>
    <property type="match status" value="1"/>
</dbReference>
<keyword evidence="6" id="KW-0934">Plastid</keyword>
<evidence type="ECO:0000313" key="6">
    <source>
        <dbReference type="EMBL" id="AIT94603.1"/>
    </source>
</evidence>
<keyword evidence="5" id="KW-0694">RNA-binding</keyword>
<dbReference type="EMBL" id="KM462875">
    <property type="protein sequence ID" value="AIT94603.1"/>
    <property type="molecule type" value="Genomic_DNA"/>
</dbReference>
<dbReference type="GO" id="GO:0006412">
    <property type="term" value="P:translation"/>
    <property type="evidence" value="ECO:0007669"/>
    <property type="project" value="UniProtKB-UniRule"/>
</dbReference>
<dbReference type="HAMAP" id="MF_01369_B">
    <property type="entry name" value="Ribosomal_uL23_B"/>
    <property type="match status" value="1"/>
</dbReference>
<comment type="subunit">
    <text evidence="5">Part of the 50S ribosomal subunit.</text>
</comment>
<comment type="function">
    <text evidence="5">Binds to 23S rRNA.</text>
</comment>
<keyword evidence="6" id="KW-0150">Chloroplast</keyword>
<gene>
    <name evidence="5 6" type="primary">rpl23</name>
</gene>
<dbReference type="NCBIfam" id="NF004363">
    <property type="entry name" value="PRK05738.2-4"/>
    <property type="match status" value="1"/>
</dbReference>
<dbReference type="GO" id="GO:1990904">
    <property type="term" value="C:ribonucleoprotein complex"/>
    <property type="evidence" value="ECO:0007669"/>
    <property type="project" value="UniProtKB-KW"/>
</dbReference>
<evidence type="ECO:0000256" key="5">
    <source>
        <dbReference type="HAMAP-Rule" id="MF_01369"/>
    </source>
</evidence>
<protein>
    <recommendedName>
        <fullName evidence="4 5">Large ribosomal subunit protein uL23c</fullName>
    </recommendedName>
</protein>
<sequence>MMIDLIKSPVLTEKTVRLIENDQYVFDVDLRLSKLQIKKIIEELFRVKVISINTHRPPRKKRRLGAYQGTRSSSKRVIIRLKSGQYIQLLPETESKE</sequence>
<keyword evidence="2 5" id="KW-0689">Ribosomal protein</keyword>
<dbReference type="GO" id="GO:0005840">
    <property type="term" value="C:ribosome"/>
    <property type="evidence" value="ECO:0007669"/>
    <property type="project" value="UniProtKB-KW"/>
</dbReference>
<organism evidence="6">
    <name type="scientific">Pleurastrosarcina brevispinosa</name>
    <dbReference type="NCBI Taxonomy" id="163096"/>
    <lineage>
        <taxon>Eukaryota</taxon>
        <taxon>Viridiplantae</taxon>
        <taxon>Chlorophyta</taxon>
        <taxon>core chlorophytes</taxon>
        <taxon>Trebouxiophyceae</taxon>
        <taxon>Trebouxiophyceae incertae sedis</taxon>
        <taxon>Pleurastrosarcina</taxon>
    </lineage>
</organism>
<dbReference type="InterPro" id="IPR012677">
    <property type="entry name" value="Nucleotide-bd_a/b_plait_sf"/>
</dbReference>
<dbReference type="Gene3D" id="3.30.70.330">
    <property type="match status" value="1"/>
</dbReference>
<proteinExistence type="inferred from homology"/>
<dbReference type="GO" id="GO:0009507">
    <property type="term" value="C:chloroplast"/>
    <property type="evidence" value="ECO:0007669"/>
    <property type="project" value="UniProtKB-SubCell"/>
</dbReference>
<dbReference type="InterPro" id="IPR013025">
    <property type="entry name" value="Ribosomal_uL23-like"/>
</dbReference>
<dbReference type="SUPFAM" id="SSF54189">
    <property type="entry name" value="Ribosomal proteins S24e, L23 and L15e"/>
    <property type="match status" value="1"/>
</dbReference>
<dbReference type="GO" id="GO:0003735">
    <property type="term" value="F:structural constituent of ribosome"/>
    <property type="evidence" value="ECO:0007669"/>
    <property type="project" value="InterPro"/>
</dbReference>
<keyword evidence="3 5" id="KW-0687">Ribonucleoprotein</keyword>